<accession>A0A6C2U7U0</accession>
<sequence length="273" mass="30964">MNPQMDYIFSDEMLKLLGQFTSLTGVRIAFFSMSGEELCIGRNRSICGYCAMRRRERGFDNACLANDRQGREAALDREGAHFYQCHAGLCEAVMAVRVGETPIGYVMIGQFRLAGAAESIRNGHEAAAMGNMPVFEREKVDDLLGMFEVLIHYIANHALVGRRDFDLLHPLVERMRSSPEVALSLSEAARFIGLSASRLSHLFTSMMGVNFKRFQMQLRLETADRLMQSHPDWRMARIAEACGFEDPLYFSRAYKKHRGIPPSKREKGVKRKI</sequence>
<reference evidence="5 6" key="1">
    <citation type="submission" date="2019-04" db="EMBL/GenBank/DDBJ databases">
        <authorList>
            <person name="Van Vliet M D."/>
        </authorList>
    </citation>
    <scope>NUCLEOTIDE SEQUENCE [LARGE SCALE GENOMIC DNA]</scope>
    <source>
        <strain evidence="5 6">F1</strain>
    </source>
</reference>
<keyword evidence="3" id="KW-0804">Transcription</keyword>
<dbReference type="SUPFAM" id="SSF46689">
    <property type="entry name" value="Homeodomain-like"/>
    <property type="match status" value="1"/>
</dbReference>
<feature type="domain" description="HTH araC/xylS-type" evidence="4">
    <location>
        <begin position="169"/>
        <end position="268"/>
    </location>
</feature>
<proteinExistence type="predicted"/>
<dbReference type="InterPro" id="IPR018060">
    <property type="entry name" value="HTH_AraC"/>
</dbReference>
<evidence type="ECO:0000313" key="6">
    <source>
        <dbReference type="Proteomes" id="UP000366872"/>
    </source>
</evidence>
<keyword evidence="6" id="KW-1185">Reference proteome</keyword>
<dbReference type="PANTHER" id="PTHR43280:SF2">
    <property type="entry name" value="HTH-TYPE TRANSCRIPTIONAL REGULATOR EXSA"/>
    <property type="match status" value="1"/>
</dbReference>
<dbReference type="Proteomes" id="UP000366872">
    <property type="component" value="Unassembled WGS sequence"/>
</dbReference>
<dbReference type="GO" id="GO:0003700">
    <property type="term" value="F:DNA-binding transcription factor activity"/>
    <property type="evidence" value="ECO:0007669"/>
    <property type="project" value="InterPro"/>
</dbReference>
<evidence type="ECO:0000313" key="5">
    <source>
        <dbReference type="EMBL" id="VGO15893.1"/>
    </source>
</evidence>
<dbReference type="InterPro" id="IPR018771">
    <property type="entry name" value="PocR_dom"/>
</dbReference>
<dbReference type="GO" id="GO:0043565">
    <property type="term" value="F:sequence-specific DNA binding"/>
    <property type="evidence" value="ECO:0007669"/>
    <property type="project" value="InterPro"/>
</dbReference>
<dbReference type="AlphaFoldDB" id="A0A6C2U7U0"/>
<evidence type="ECO:0000256" key="3">
    <source>
        <dbReference type="ARBA" id="ARBA00023163"/>
    </source>
</evidence>
<protein>
    <submittedName>
        <fullName evidence="5">HTH-type transcriptional activator Btr</fullName>
    </submittedName>
</protein>
<dbReference type="RefSeq" id="WP_136081458.1">
    <property type="nucleotide sequence ID" value="NZ_CAAHFG010000003.1"/>
</dbReference>
<dbReference type="InterPro" id="IPR009057">
    <property type="entry name" value="Homeodomain-like_sf"/>
</dbReference>
<dbReference type="SMART" id="SM00342">
    <property type="entry name" value="HTH_ARAC"/>
    <property type="match status" value="1"/>
</dbReference>
<gene>
    <name evidence="5" type="primary">btr_7</name>
    <name evidence="5" type="ORF">PDESU_04481</name>
</gene>
<dbReference type="PANTHER" id="PTHR43280">
    <property type="entry name" value="ARAC-FAMILY TRANSCRIPTIONAL REGULATOR"/>
    <property type="match status" value="1"/>
</dbReference>
<dbReference type="Gene3D" id="1.10.10.60">
    <property type="entry name" value="Homeodomain-like"/>
    <property type="match status" value="2"/>
</dbReference>
<dbReference type="Pfam" id="PF10114">
    <property type="entry name" value="PocR"/>
    <property type="match status" value="1"/>
</dbReference>
<dbReference type="PROSITE" id="PS01124">
    <property type="entry name" value="HTH_ARAC_FAMILY_2"/>
    <property type="match status" value="1"/>
</dbReference>
<name>A0A6C2U7U0_PONDE</name>
<evidence type="ECO:0000256" key="1">
    <source>
        <dbReference type="ARBA" id="ARBA00023015"/>
    </source>
</evidence>
<keyword evidence="2" id="KW-0238">DNA-binding</keyword>
<evidence type="ECO:0000256" key="2">
    <source>
        <dbReference type="ARBA" id="ARBA00023125"/>
    </source>
</evidence>
<evidence type="ECO:0000259" key="4">
    <source>
        <dbReference type="PROSITE" id="PS01124"/>
    </source>
</evidence>
<dbReference type="Pfam" id="PF12833">
    <property type="entry name" value="HTH_18"/>
    <property type="match status" value="1"/>
</dbReference>
<keyword evidence="1" id="KW-0805">Transcription regulation</keyword>
<organism evidence="5 6">
    <name type="scientific">Pontiella desulfatans</name>
    <dbReference type="NCBI Taxonomy" id="2750659"/>
    <lineage>
        <taxon>Bacteria</taxon>
        <taxon>Pseudomonadati</taxon>
        <taxon>Kiritimatiellota</taxon>
        <taxon>Kiritimatiellia</taxon>
        <taxon>Kiritimatiellales</taxon>
        <taxon>Pontiellaceae</taxon>
        <taxon>Pontiella</taxon>
    </lineage>
</organism>
<dbReference type="EMBL" id="CAAHFG010000003">
    <property type="protein sequence ID" value="VGO15893.1"/>
    <property type="molecule type" value="Genomic_DNA"/>
</dbReference>